<dbReference type="eggNOG" id="COG0768">
    <property type="taxonomic scope" value="Bacteria"/>
</dbReference>
<dbReference type="InterPro" id="IPR005311">
    <property type="entry name" value="PBP_dimer"/>
</dbReference>
<keyword evidence="9" id="KW-0133">Cell shape</keyword>
<evidence type="ECO:0000256" key="13">
    <source>
        <dbReference type="ARBA" id="ARBA00023316"/>
    </source>
</evidence>
<evidence type="ECO:0000256" key="5">
    <source>
        <dbReference type="ARBA" id="ARBA00022645"/>
    </source>
</evidence>
<evidence type="ECO:0000256" key="12">
    <source>
        <dbReference type="ARBA" id="ARBA00023136"/>
    </source>
</evidence>
<dbReference type="PANTHER" id="PTHR30627">
    <property type="entry name" value="PEPTIDOGLYCAN D,D-TRANSPEPTIDASE"/>
    <property type="match status" value="1"/>
</dbReference>
<dbReference type="InterPro" id="IPR036138">
    <property type="entry name" value="PBP_dimer_sf"/>
</dbReference>
<dbReference type="InterPro" id="IPR001460">
    <property type="entry name" value="PCN-bd_Tpept"/>
</dbReference>
<protein>
    <submittedName>
        <fullName evidence="17">Peptidoglycan glycosyltransferase</fullName>
        <ecNumber evidence="17">2.4.1.129</ecNumber>
    </submittedName>
</protein>
<dbReference type="GO" id="GO:0006508">
    <property type="term" value="P:proteolysis"/>
    <property type="evidence" value="ECO:0007669"/>
    <property type="project" value="UniProtKB-KW"/>
</dbReference>
<evidence type="ECO:0000256" key="10">
    <source>
        <dbReference type="ARBA" id="ARBA00022984"/>
    </source>
</evidence>
<dbReference type="PANTHER" id="PTHR30627:SF2">
    <property type="entry name" value="PEPTIDOGLYCAN D,D-TRANSPEPTIDASE MRDA"/>
    <property type="match status" value="1"/>
</dbReference>
<dbReference type="GO" id="GO:0005886">
    <property type="term" value="C:plasma membrane"/>
    <property type="evidence" value="ECO:0007669"/>
    <property type="project" value="UniProtKB-SubCell"/>
</dbReference>
<dbReference type="SUPFAM" id="SSF56519">
    <property type="entry name" value="Penicillin binding protein dimerisation domain"/>
    <property type="match status" value="1"/>
</dbReference>
<dbReference type="GO" id="GO:0009252">
    <property type="term" value="P:peptidoglycan biosynthetic process"/>
    <property type="evidence" value="ECO:0007669"/>
    <property type="project" value="UniProtKB-KW"/>
</dbReference>
<keyword evidence="3" id="KW-1003">Cell membrane</keyword>
<keyword evidence="7 14" id="KW-0812">Transmembrane</keyword>
<evidence type="ECO:0000256" key="11">
    <source>
        <dbReference type="ARBA" id="ARBA00022989"/>
    </source>
</evidence>
<keyword evidence="11 14" id="KW-1133">Transmembrane helix</keyword>
<evidence type="ECO:0000313" key="18">
    <source>
        <dbReference type="Proteomes" id="UP000008561"/>
    </source>
</evidence>
<evidence type="ECO:0000256" key="7">
    <source>
        <dbReference type="ARBA" id="ARBA00022692"/>
    </source>
</evidence>
<dbReference type="HOGENOM" id="CLU_009289_1_2_7"/>
<keyword evidence="8" id="KW-0378">Hydrolase</keyword>
<dbReference type="GO" id="GO:0009002">
    <property type="term" value="F:serine-type D-Ala-D-Ala carboxypeptidase activity"/>
    <property type="evidence" value="ECO:0007669"/>
    <property type="project" value="InterPro"/>
</dbReference>
<keyword evidence="12 14" id="KW-0472">Membrane</keyword>
<evidence type="ECO:0000259" key="16">
    <source>
        <dbReference type="Pfam" id="PF03717"/>
    </source>
</evidence>
<dbReference type="Pfam" id="PF03717">
    <property type="entry name" value="PBP_dimer"/>
    <property type="match status" value="1"/>
</dbReference>
<evidence type="ECO:0000256" key="6">
    <source>
        <dbReference type="ARBA" id="ARBA00022670"/>
    </source>
</evidence>
<evidence type="ECO:0000256" key="2">
    <source>
        <dbReference type="ARBA" id="ARBA00004236"/>
    </source>
</evidence>
<evidence type="ECO:0000256" key="9">
    <source>
        <dbReference type="ARBA" id="ARBA00022960"/>
    </source>
</evidence>
<dbReference type="KEGG" id="dol:Dole_0595"/>
<dbReference type="GO" id="GO:0071972">
    <property type="term" value="F:peptidoglycan L,D-transpeptidase activity"/>
    <property type="evidence" value="ECO:0007669"/>
    <property type="project" value="TreeGrafter"/>
</dbReference>
<dbReference type="Gene3D" id="3.30.1390.30">
    <property type="entry name" value="Penicillin-binding protein 2a, domain 3"/>
    <property type="match status" value="1"/>
</dbReference>
<dbReference type="InterPro" id="IPR017790">
    <property type="entry name" value="Penicillin-binding_protein_2"/>
</dbReference>
<gene>
    <name evidence="17" type="ordered locus">Dole_0595</name>
</gene>
<dbReference type="NCBIfam" id="TIGR03423">
    <property type="entry name" value="pbp2_mrdA"/>
    <property type="match status" value="1"/>
</dbReference>
<evidence type="ECO:0000259" key="15">
    <source>
        <dbReference type="Pfam" id="PF00905"/>
    </source>
</evidence>
<feature type="transmembrane region" description="Helical" evidence="14">
    <location>
        <begin position="38"/>
        <end position="58"/>
    </location>
</feature>
<keyword evidence="17" id="KW-0808">Transferase</keyword>
<dbReference type="GO" id="GO:0008658">
    <property type="term" value="F:penicillin binding"/>
    <property type="evidence" value="ECO:0007669"/>
    <property type="project" value="InterPro"/>
</dbReference>
<keyword evidence="4" id="KW-0997">Cell inner membrane</keyword>
<dbReference type="Pfam" id="PF00905">
    <property type="entry name" value="Transpeptidase"/>
    <property type="match status" value="1"/>
</dbReference>
<name>A8ZU93_DESOH</name>
<keyword evidence="10" id="KW-0573">Peptidoglycan synthesis</keyword>
<dbReference type="EC" id="2.4.1.129" evidence="17"/>
<proteinExistence type="predicted"/>
<organism evidence="17 18">
    <name type="scientific">Desulfosudis oleivorans (strain DSM 6200 / JCM 39069 / Hxd3)</name>
    <name type="common">Desulfococcus oleovorans</name>
    <dbReference type="NCBI Taxonomy" id="96561"/>
    <lineage>
        <taxon>Bacteria</taxon>
        <taxon>Pseudomonadati</taxon>
        <taxon>Thermodesulfobacteriota</taxon>
        <taxon>Desulfobacteria</taxon>
        <taxon>Desulfobacterales</taxon>
        <taxon>Desulfosudaceae</taxon>
        <taxon>Desulfosudis</taxon>
    </lineage>
</organism>
<dbReference type="Gene3D" id="3.90.1310.10">
    <property type="entry name" value="Penicillin-binding protein 2a (Domain 2)"/>
    <property type="match status" value="1"/>
</dbReference>
<dbReference type="GO" id="GO:0008360">
    <property type="term" value="P:regulation of cell shape"/>
    <property type="evidence" value="ECO:0007669"/>
    <property type="project" value="UniProtKB-KW"/>
</dbReference>
<dbReference type="InterPro" id="IPR012338">
    <property type="entry name" value="Beta-lactam/transpept-like"/>
</dbReference>
<dbReference type="GO" id="GO:0016757">
    <property type="term" value="F:glycosyltransferase activity"/>
    <property type="evidence" value="ECO:0007669"/>
    <property type="project" value="UniProtKB-KW"/>
</dbReference>
<dbReference type="Gene3D" id="3.40.710.10">
    <property type="entry name" value="DD-peptidase/beta-lactamase superfamily"/>
    <property type="match status" value="1"/>
</dbReference>
<keyword evidence="18" id="KW-1185">Reference proteome</keyword>
<evidence type="ECO:0000256" key="1">
    <source>
        <dbReference type="ARBA" id="ARBA00004167"/>
    </source>
</evidence>
<evidence type="ECO:0000256" key="14">
    <source>
        <dbReference type="SAM" id="Phobius"/>
    </source>
</evidence>
<dbReference type="Proteomes" id="UP000008561">
    <property type="component" value="Chromosome"/>
</dbReference>
<dbReference type="EMBL" id="CP000859">
    <property type="protein sequence ID" value="ABW66405.1"/>
    <property type="molecule type" value="Genomic_DNA"/>
</dbReference>
<keyword evidence="6" id="KW-0645">Protease</keyword>
<dbReference type="OrthoDB" id="9766847at2"/>
<sequence length="634" mass="70108">MTRGAAQRRYWAFYKAIRIFRVEDYFATLDADWFKHRLVALSLCVAGVFVVLFARLFFLQVVEGEEYRRLSENNCIRLQRIEPPRGQIFDRNGVNIVDNRPSFDLSIIPKDAGNPGKIIERLVALTGIPAARLHGNFVKHKTVNPYKPVLLAQDVGRDVLAVVEGHRFDLPGVVMDVTPRRQYLYNGFAAHLIGYLGEISRNELGSDRFAGYEPGSYVGKYGAERLYEPFLRGRYGGRQVEVNAGGNVVRVLKTVEAESGHHVYLTLDFNLQQKAEALMAGVSGAVIALDPDTGAVLAMVSSPSFPQSRFVDGMSAEEWQALVTDPRRPMENKAIQAEYPPASVYKIVTSFAGLEEAVVEPDTTFYCPGYYRYGDRVYRCWAEQGHGRVSVVDALARSCDVYYYQVGQRVGVERLSWYAKACGLGRPTGIDLYPEKGGLVPSGQWKRRRLGTAWQGGETLSVAIGQSYNLVTPLQMAVLTAAVANGGVLKRPVILDRVETVEKERLKEGEPRDMGMLPVSDATLEIVRQGMWKAVNDRHGTAWWSARSRKVEISGKTGTAQVVASPRNGDEEIYAVDTHKPHAWFVAYAPSENPVIAVAVIVEHGEHGSSAAGPVAKAMIETYLSDKGGSTDGR</sequence>
<keyword evidence="13" id="KW-0961">Cell wall biogenesis/degradation</keyword>
<dbReference type="STRING" id="96561.Dole_0595"/>
<feature type="domain" description="Penicillin-binding protein dimerisation" evidence="16">
    <location>
        <begin position="81"/>
        <end position="252"/>
    </location>
</feature>
<dbReference type="FunFam" id="3.40.710.10:FF:000024">
    <property type="entry name" value="Penicillin-binding protein 2"/>
    <property type="match status" value="1"/>
</dbReference>
<keyword evidence="5" id="KW-0121">Carboxypeptidase</keyword>
<dbReference type="SUPFAM" id="SSF56601">
    <property type="entry name" value="beta-lactamase/transpeptidase-like"/>
    <property type="match status" value="1"/>
</dbReference>
<evidence type="ECO:0000313" key="17">
    <source>
        <dbReference type="EMBL" id="ABW66405.1"/>
    </source>
</evidence>
<dbReference type="GO" id="GO:0071555">
    <property type="term" value="P:cell wall organization"/>
    <property type="evidence" value="ECO:0007669"/>
    <property type="project" value="UniProtKB-KW"/>
</dbReference>
<accession>A8ZU93</accession>
<reference evidence="17 18" key="1">
    <citation type="submission" date="2007-10" db="EMBL/GenBank/DDBJ databases">
        <title>Complete sequence of Desulfococcus oleovorans Hxd3.</title>
        <authorList>
            <consortium name="US DOE Joint Genome Institute"/>
            <person name="Copeland A."/>
            <person name="Lucas S."/>
            <person name="Lapidus A."/>
            <person name="Barry K."/>
            <person name="Glavina del Rio T."/>
            <person name="Dalin E."/>
            <person name="Tice H."/>
            <person name="Pitluck S."/>
            <person name="Kiss H."/>
            <person name="Brettin T."/>
            <person name="Bruce D."/>
            <person name="Detter J.C."/>
            <person name="Han C."/>
            <person name="Schmutz J."/>
            <person name="Larimer F."/>
            <person name="Land M."/>
            <person name="Hauser L."/>
            <person name="Kyrpides N."/>
            <person name="Kim E."/>
            <person name="Wawrik B."/>
            <person name="Richardson P."/>
        </authorList>
    </citation>
    <scope>NUCLEOTIDE SEQUENCE [LARGE SCALE GENOMIC DNA]</scope>
    <source>
        <strain evidence="18">DSM 6200 / JCM 39069 / Hxd3</strain>
    </source>
</reference>
<dbReference type="InterPro" id="IPR050515">
    <property type="entry name" value="Beta-lactam/transpept"/>
</dbReference>
<evidence type="ECO:0000256" key="4">
    <source>
        <dbReference type="ARBA" id="ARBA00022519"/>
    </source>
</evidence>
<dbReference type="AlphaFoldDB" id="A8ZU93"/>
<evidence type="ECO:0000256" key="8">
    <source>
        <dbReference type="ARBA" id="ARBA00022801"/>
    </source>
</evidence>
<feature type="domain" description="Penicillin-binding protein transpeptidase" evidence="15">
    <location>
        <begin position="284"/>
        <end position="620"/>
    </location>
</feature>
<keyword evidence="17" id="KW-0328">Glycosyltransferase</keyword>
<evidence type="ECO:0000256" key="3">
    <source>
        <dbReference type="ARBA" id="ARBA00022475"/>
    </source>
</evidence>
<comment type="subcellular location">
    <subcellularLocation>
        <location evidence="2">Cell membrane</location>
    </subcellularLocation>
    <subcellularLocation>
        <location evidence="1">Membrane</location>
        <topology evidence="1">Single-pass membrane protein</topology>
    </subcellularLocation>
</comment>